<evidence type="ECO:0000313" key="1">
    <source>
        <dbReference type="EMBL" id="KAI7962988.1"/>
    </source>
</evidence>
<keyword evidence="2" id="KW-1185">Reference proteome</keyword>
<evidence type="ECO:0000313" key="2">
    <source>
        <dbReference type="Proteomes" id="UP001060170"/>
    </source>
</evidence>
<dbReference type="Proteomes" id="UP001060170">
    <property type="component" value="Chromosome 1"/>
</dbReference>
<name>A0ACC0F1C3_9BASI</name>
<sequence length="88" mass="9673">MRKCSIGVLTSSFEEALENTTASSENRPVHWICFPFYLLLVPLLLASNISSCIAIIVHTQAMPSTATKEPYGLQSPDEPSGKFILEQC</sequence>
<reference evidence="2" key="2">
    <citation type="journal article" date="2018" name="Mol. Plant Microbe Interact.">
        <title>Genome sequence resources for the wheat stripe rust pathogen (Puccinia striiformis f. sp. tritici) and the barley stripe rust pathogen (Puccinia striiformis f. sp. hordei).</title>
        <authorList>
            <person name="Xia C."/>
            <person name="Wang M."/>
            <person name="Yin C."/>
            <person name="Cornejo O.E."/>
            <person name="Hulbert S.H."/>
            <person name="Chen X."/>
        </authorList>
    </citation>
    <scope>NUCLEOTIDE SEQUENCE [LARGE SCALE GENOMIC DNA]</scope>
    <source>
        <strain evidence="2">93-210</strain>
    </source>
</reference>
<proteinExistence type="predicted"/>
<accession>A0ACC0F1C3</accession>
<protein>
    <submittedName>
        <fullName evidence="1">Uncharacterized protein</fullName>
    </submittedName>
</protein>
<reference evidence="1 2" key="3">
    <citation type="journal article" date="2022" name="Microbiol. Spectr.">
        <title>Folding features and dynamics of 3D genome architecture in plant fungal pathogens.</title>
        <authorList>
            <person name="Xia C."/>
        </authorList>
    </citation>
    <scope>NUCLEOTIDE SEQUENCE [LARGE SCALE GENOMIC DNA]</scope>
    <source>
        <strain evidence="1 2">93-210</strain>
    </source>
</reference>
<dbReference type="EMBL" id="CM045865">
    <property type="protein sequence ID" value="KAI7962988.1"/>
    <property type="molecule type" value="Genomic_DNA"/>
</dbReference>
<organism evidence="1 2">
    <name type="scientific">Puccinia striiformis f. sp. tritici</name>
    <dbReference type="NCBI Taxonomy" id="168172"/>
    <lineage>
        <taxon>Eukaryota</taxon>
        <taxon>Fungi</taxon>
        <taxon>Dikarya</taxon>
        <taxon>Basidiomycota</taxon>
        <taxon>Pucciniomycotina</taxon>
        <taxon>Pucciniomycetes</taxon>
        <taxon>Pucciniales</taxon>
        <taxon>Pucciniaceae</taxon>
        <taxon>Puccinia</taxon>
    </lineage>
</organism>
<reference evidence="2" key="1">
    <citation type="journal article" date="2018" name="BMC Genomics">
        <title>Genomic insights into host adaptation between the wheat stripe rust pathogen (Puccinia striiformis f. sp. tritici) and the barley stripe rust pathogen (Puccinia striiformis f. sp. hordei).</title>
        <authorList>
            <person name="Xia C."/>
            <person name="Wang M."/>
            <person name="Yin C."/>
            <person name="Cornejo O.E."/>
            <person name="Hulbert S.H."/>
            <person name="Chen X."/>
        </authorList>
    </citation>
    <scope>NUCLEOTIDE SEQUENCE [LARGE SCALE GENOMIC DNA]</scope>
    <source>
        <strain evidence="2">93-210</strain>
    </source>
</reference>
<comment type="caution">
    <text evidence="1">The sequence shown here is derived from an EMBL/GenBank/DDBJ whole genome shotgun (WGS) entry which is preliminary data.</text>
</comment>
<gene>
    <name evidence="1" type="ORF">MJO28_001082</name>
</gene>